<keyword evidence="7" id="KW-0804">Transcription</keyword>
<dbReference type="InterPro" id="IPR051552">
    <property type="entry name" value="HptR"/>
</dbReference>
<evidence type="ECO:0000256" key="2">
    <source>
        <dbReference type="ARBA" id="ARBA00022490"/>
    </source>
</evidence>
<keyword evidence="5" id="KW-0805">Transcription regulation</keyword>
<dbReference type="PROSITE" id="PS01124">
    <property type="entry name" value="HTH_ARAC_FAMILY_2"/>
    <property type="match status" value="1"/>
</dbReference>
<evidence type="ECO:0000256" key="6">
    <source>
        <dbReference type="ARBA" id="ARBA00023125"/>
    </source>
</evidence>
<dbReference type="Pfam" id="PF00072">
    <property type="entry name" value="Response_reg"/>
    <property type="match status" value="1"/>
</dbReference>
<keyword evidence="3 8" id="KW-0597">Phosphoprotein</keyword>
<keyword evidence="2" id="KW-0963">Cytoplasm</keyword>
<evidence type="ECO:0000256" key="8">
    <source>
        <dbReference type="PROSITE-ProRule" id="PRU00169"/>
    </source>
</evidence>
<dbReference type="Proteomes" id="UP000069697">
    <property type="component" value="Unassembled WGS sequence"/>
</dbReference>
<dbReference type="RefSeq" id="WP_062834365.1">
    <property type="nucleotide sequence ID" value="NZ_BCNV01000001.1"/>
</dbReference>
<evidence type="ECO:0000313" key="12">
    <source>
        <dbReference type="Proteomes" id="UP000069697"/>
    </source>
</evidence>
<dbReference type="CDD" id="cd17536">
    <property type="entry name" value="REC_YesN-like"/>
    <property type="match status" value="1"/>
</dbReference>
<dbReference type="GO" id="GO:0043565">
    <property type="term" value="F:sequence-specific DNA binding"/>
    <property type="evidence" value="ECO:0007669"/>
    <property type="project" value="InterPro"/>
</dbReference>
<reference evidence="11 12" key="1">
    <citation type="journal article" date="2016" name="Genome Announc.">
        <title>Draft Genome Sequence of Paenibacillus amylolyticus Heshi-A3, Isolated from Fermented Rice Bran in a Japanese Fermented Seafood Dish.</title>
        <authorList>
            <person name="Akuzawa S."/>
            <person name="Nagaoka J."/>
            <person name="Kanekatsu M."/>
            <person name="Kubota E."/>
            <person name="Ohtake R."/>
            <person name="Suzuki T."/>
            <person name="Kanesaki Y."/>
        </authorList>
    </citation>
    <scope>NUCLEOTIDE SEQUENCE [LARGE SCALE GENOMIC DNA]</scope>
    <source>
        <strain evidence="11 12">Heshi-A3</strain>
    </source>
</reference>
<evidence type="ECO:0000259" key="9">
    <source>
        <dbReference type="PROSITE" id="PS01124"/>
    </source>
</evidence>
<name>A0A117I163_PAEAM</name>
<feature type="domain" description="Response regulatory" evidence="10">
    <location>
        <begin position="3"/>
        <end position="120"/>
    </location>
</feature>
<dbReference type="EMBL" id="BCNV01000001">
    <property type="protein sequence ID" value="GAS81695.1"/>
    <property type="molecule type" value="Genomic_DNA"/>
</dbReference>
<protein>
    <submittedName>
        <fullName evidence="11">AraC family transcriptional regulator</fullName>
    </submittedName>
</protein>
<evidence type="ECO:0000256" key="3">
    <source>
        <dbReference type="ARBA" id="ARBA00022553"/>
    </source>
</evidence>
<dbReference type="Pfam" id="PF12833">
    <property type="entry name" value="HTH_18"/>
    <property type="match status" value="1"/>
</dbReference>
<sequence>MYNVMIVEDSKPILRNIKMLLETLSFPIRIAATATNGEEALAALKQEPIDLLLTDIRMPKMDGLSLIEQAKLANSELKVILISGYSDFEYTRKALNLKVFDYLLKPVEREALEEVMGRVIDQLDQQMSKDLLDLQEIIHPQCETVLKQGEAFPPLFSQMMIIMNKQPFTAGHERWVQLELEMIMQDFFTSHACRVYTSQTPYQMVAFVNKSALDLYSSVHECLESLRRHLLSHDYDAIIGGQLLFAESGNLPELYHRMSSIVSEQQRLKQGLALDTGNPVSMARSETGCLDSVLEAAFVQMIQARQKERFALKLSELLNRWAEENVHITEVERFIGLIVDTFAHLYEEQGSGIRLGLELRARQFAQAHSYDDFCRELTEWTGQCFDMLQSHVRKSKAILFEQIDDHVKLNKYSPLSINDIAMKFHVSPSYVSRVIKNATQITFVQYYTQLRIQEACRLMQCQPDMKFKEVSDLLSFSDQHYFSKVFKEYTGQSPTEYKQQLSGSKTQS</sequence>
<dbReference type="AlphaFoldDB" id="A0A117I163"/>
<dbReference type="Gene3D" id="3.40.50.2300">
    <property type="match status" value="1"/>
</dbReference>
<dbReference type="InterPro" id="IPR009057">
    <property type="entry name" value="Homeodomain-like_sf"/>
</dbReference>
<dbReference type="SUPFAM" id="SSF46689">
    <property type="entry name" value="Homeodomain-like"/>
    <property type="match status" value="1"/>
</dbReference>
<dbReference type="InterPro" id="IPR018060">
    <property type="entry name" value="HTH_AraC"/>
</dbReference>
<dbReference type="InterPro" id="IPR011006">
    <property type="entry name" value="CheY-like_superfamily"/>
</dbReference>
<dbReference type="Gene3D" id="1.10.10.60">
    <property type="entry name" value="Homeodomain-like"/>
    <property type="match status" value="2"/>
</dbReference>
<gene>
    <name evidence="11" type="ORF">PAHA3_1769</name>
</gene>
<keyword evidence="4" id="KW-0902">Two-component regulatory system</keyword>
<feature type="modified residue" description="4-aspartylphosphate" evidence="8">
    <location>
        <position position="55"/>
    </location>
</feature>
<dbReference type="GO" id="GO:0005737">
    <property type="term" value="C:cytoplasm"/>
    <property type="evidence" value="ECO:0007669"/>
    <property type="project" value="UniProtKB-SubCell"/>
</dbReference>
<dbReference type="PANTHER" id="PTHR42713:SF3">
    <property type="entry name" value="TRANSCRIPTIONAL REGULATORY PROTEIN HPTR"/>
    <property type="match status" value="1"/>
</dbReference>
<dbReference type="SUPFAM" id="SSF52172">
    <property type="entry name" value="CheY-like"/>
    <property type="match status" value="1"/>
</dbReference>
<organism evidence="11 12">
    <name type="scientific">Paenibacillus amylolyticus</name>
    <dbReference type="NCBI Taxonomy" id="1451"/>
    <lineage>
        <taxon>Bacteria</taxon>
        <taxon>Bacillati</taxon>
        <taxon>Bacillota</taxon>
        <taxon>Bacilli</taxon>
        <taxon>Bacillales</taxon>
        <taxon>Paenibacillaceae</taxon>
        <taxon>Paenibacillus</taxon>
    </lineage>
</organism>
<dbReference type="PROSITE" id="PS50110">
    <property type="entry name" value="RESPONSE_REGULATORY"/>
    <property type="match status" value="1"/>
</dbReference>
<dbReference type="PANTHER" id="PTHR42713">
    <property type="entry name" value="HISTIDINE KINASE-RELATED"/>
    <property type="match status" value="1"/>
</dbReference>
<accession>A0A117I163</accession>
<keyword evidence="6" id="KW-0238">DNA-binding</keyword>
<evidence type="ECO:0000256" key="7">
    <source>
        <dbReference type="ARBA" id="ARBA00023163"/>
    </source>
</evidence>
<evidence type="ECO:0000256" key="4">
    <source>
        <dbReference type="ARBA" id="ARBA00023012"/>
    </source>
</evidence>
<evidence type="ECO:0000256" key="5">
    <source>
        <dbReference type="ARBA" id="ARBA00023015"/>
    </source>
</evidence>
<comment type="caution">
    <text evidence="11">The sequence shown here is derived from an EMBL/GenBank/DDBJ whole genome shotgun (WGS) entry which is preliminary data.</text>
</comment>
<proteinExistence type="predicted"/>
<feature type="domain" description="HTH araC/xylS-type" evidence="9">
    <location>
        <begin position="401"/>
        <end position="500"/>
    </location>
</feature>
<reference evidence="12" key="2">
    <citation type="submission" date="2016-01" db="EMBL/GenBank/DDBJ databases">
        <title>Draft Genome Sequence of Paenibacillus amylolyticus Heshi-A3 that Was Isolated from Fermented Rice Bran with Aging Salted Mackerel, Which Was Named Heshiko as Traditional Fermented Seafood in Japan.</title>
        <authorList>
            <person name="Akuzawa S."/>
            <person name="Nakagawa J."/>
            <person name="Kanekatsu T."/>
            <person name="Kubota E."/>
            <person name="Ohtake R."/>
            <person name="Suzuki T."/>
            <person name="Kanesaki Y."/>
        </authorList>
    </citation>
    <scope>NUCLEOTIDE SEQUENCE [LARGE SCALE GENOMIC DNA]</scope>
    <source>
        <strain evidence="12">Heshi-A3</strain>
    </source>
</reference>
<dbReference type="GO" id="GO:0000160">
    <property type="term" value="P:phosphorelay signal transduction system"/>
    <property type="evidence" value="ECO:0007669"/>
    <property type="project" value="UniProtKB-KW"/>
</dbReference>
<evidence type="ECO:0000313" key="11">
    <source>
        <dbReference type="EMBL" id="GAS81695.1"/>
    </source>
</evidence>
<dbReference type="GO" id="GO:0003700">
    <property type="term" value="F:DNA-binding transcription factor activity"/>
    <property type="evidence" value="ECO:0007669"/>
    <property type="project" value="InterPro"/>
</dbReference>
<dbReference type="InterPro" id="IPR001789">
    <property type="entry name" value="Sig_transdc_resp-reg_receiver"/>
</dbReference>
<dbReference type="SMART" id="SM00448">
    <property type="entry name" value="REC"/>
    <property type="match status" value="1"/>
</dbReference>
<evidence type="ECO:0000259" key="10">
    <source>
        <dbReference type="PROSITE" id="PS50110"/>
    </source>
</evidence>
<comment type="subcellular location">
    <subcellularLocation>
        <location evidence="1">Cytoplasm</location>
    </subcellularLocation>
</comment>
<evidence type="ECO:0000256" key="1">
    <source>
        <dbReference type="ARBA" id="ARBA00004496"/>
    </source>
</evidence>
<dbReference type="SMART" id="SM00342">
    <property type="entry name" value="HTH_ARAC"/>
    <property type="match status" value="1"/>
</dbReference>